<reference evidence="1 2" key="1">
    <citation type="journal article" date="2022" name="Gigascience">
        <title>A chromosome-level genome assembly and annotation of the desert horned lizard, Phrynosoma platyrhinos, provides insight into chromosomal rearrangements among reptiles.</title>
        <authorList>
            <person name="Koochekian N."/>
            <person name="Ascanio A."/>
            <person name="Farleigh K."/>
            <person name="Card D.C."/>
            <person name="Schield D.R."/>
            <person name="Castoe T.A."/>
            <person name="Jezkova T."/>
        </authorList>
    </citation>
    <scope>NUCLEOTIDE SEQUENCE [LARGE SCALE GENOMIC DNA]</scope>
    <source>
        <strain evidence="1">NK-2021</strain>
    </source>
</reference>
<sequence length="131" mass="14901">MCTFRKLLREDQLEAVTKAAQQEELERRKRLEQQRKDYQASIPTVPLEFLPALTHVYCVGLEEIALRTAEVAQLPPQVLAEDVICLDSTSSGSEDDSKGRLHSIKDGKNGWKLLTIQHCGLQHLWISKFSQ</sequence>
<gene>
    <name evidence="1" type="ORF">JD844_012572</name>
</gene>
<accession>A0ABQ7TKG2</accession>
<organism evidence="1 2">
    <name type="scientific">Phrynosoma platyrhinos</name>
    <name type="common">Desert horned lizard</name>
    <dbReference type="NCBI Taxonomy" id="52577"/>
    <lineage>
        <taxon>Eukaryota</taxon>
        <taxon>Metazoa</taxon>
        <taxon>Chordata</taxon>
        <taxon>Craniata</taxon>
        <taxon>Vertebrata</taxon>
        <taxon>Euteleostomi</taxon>
        <taxon>Lepidosauria</taxon>
        <taxon>Squamata</taxon>
        <taxon>Bifurcata</taxon>
        <taxon>Unidentata</taxon>
        <taxon>Episquamata</taxon>
        <taxon>Toxicofera</taxon>
        <taxon>Iguania</taxon>
        <taxon>Phrynosomatidae</taxon>
        <taxon>Phrynosomatinae</taxon>
        <taxon>Phrynosoma</taxon>
    </lineage>
</organism>
<name>A0ABQ7TKG2_PHRPL</name>
<protein>
    <submittedName>
        <fullName evidence="1">Uncharacterized protein</fullName>
    </submittedName>
</protein>
<proteinExistence type="predicted"/>
<evidence type="ECO:0000313" key="2">
    <source>
        <dbReference type="Proteomes" id="UP000826234"/>
    </source>
</evidence>
<dbReference type="Proteomes" id="UP000826234">
    <property type="component" value="Unassembled WGS sequence"/>
</dbReference>
<evidence type="ECO:0000313" key="1">
    <source>
        <dbReference type="EMBL" id="KAH0630019.1"/>
    </source>
</evidence>
<keyword evidence="2" id="KW-1185">Reference proteome</keyword>
<dbReference type="EMBL" id="JAIPUX010000439">
    <property type="protein sequence ID" value="KAH0630019.1"/>
    <property type="molecule type" value="Genomic_DNA"/>
</dbReference>
<comment type="caution">
    <text evidence="1">The sequence shown here is derived from an EMBL/GenBank/DDBJ whole genome shotgun (WGS) entry which is preliminary data.</text>
</comment>